<keyword evidence="2" id="KW-0865">Zymogen</keyword>
<accession>A0A7J6N1R6</accession>
<reference evidence="8 9" key="1">
    <citation type="submission" date="2020-04" db="EMBL/GenBank/DDBJ databases">
        <title>Perkinsus chesapeaki whole genome sequence.</title>
        <authorList>
            <person name="Bogema D.R."/>
        </authorList>
    </citation>
    <scope>NUCLEOTIDE SEQUENCE [LARGE SCALE GENOMIC DNA]</scope>
    <source>
        <strain evidence="8">ATCC PRA-425</strain>
    </source>
</reference>
<evidence type="ECO:0000256" key="5">
    <source>
        <dbReference type="SAM" id="SignalP"/>
    </source>
</evidence>
<feature type="compositionally biased region" description="Polar residues" evidence="4">
    <location>
        <begin position="99"/>
        <end position="113"/>
    </location>
</feature>
<gene>
    <name evidence="8" type="ORF">FOL47_000925</name>
</gene>
<name>A0A7J6N1R6_PERCH</name>
<sequence>MLRCQAIFFHLVLLITLSTGASLKEIGDVYGRLKKKYGLRYGYKENDYRFKIFTENYKLIEKHNAGNSSFKMEANRVTFLESQEMAKIRSCLGDPGNEPSATRLSQKSPTISSRAGGHTFAGEAINWVNNGAVTPPKDQGDCGSCYAFAAQAATSTPNKMGHATTPSSRTREINVYRQEVGDLRSFDIRIIPPRDSQLVATHLRLGPVAVGISANSHEFQQYKGGVFDSQECNGKPDHAMLLVGFGTDTNVGKDYWILKNSRGEEWGEGGYMRIVKKQDERPDGPCNMFVMPPTRPNLSRAHPGAQCRA</sequence>
<feature type="signal peptide" evidence="5">
    <location>
        <begin position="1"/>
        <end position="20"/>
    </location>
</feature>
<comment type="similarity">
    <text evidence="1">Belongs to the peptidase C1 family.</text>
</comment>
<evidence type="ECO:0000256" key="2">
    <source>
        <dbReference type="ARBA" id="ARBA00023145"/>
    </source>
</evidence>
<dbReference type="Proteomes" id="UP000591131">
    <property type="component" value="Unassembled WGS sequence"/>
</dbReference>
<evidence type="ECO:0000313" key="9">
    <source>
        <dbReference type="Proteomes" id="UP000591131"/>
    </source>
</evidence>
<evidence type="ECO:0000256" key="1">
    <source>
        <dbReference type="ARBA" id="ARBA00008455"/>
    </source>
</evidence>
<dbReference type="PROSITE" id="PS00139">
    <property type="entry name" value="THIOL_PROTEASE_CYS"/>
    <property type="match status" value="1"/>
</dbReference>
<feature type="domain" description="Cathepsin propeptide inhibitor" evidence="7">
    <location>
        <begin position="30"/>
        <end position="85"/>
    </location>
</feature>
<feature type="chain" id="PRO_5029586819" evidence="5">
    <location>
        <begin position="21"/>
        <end position="309"/>
    </location>
</feature>
<dbReference type="SMART" id="SM00848">
    <property type="entry name" value="Inhibitor_I29"/>
    <property type="match status" value="1"/>
</dbReference>
<dbReference type="PRINTS" id="PR00705">
    <property type="entry name" value="PAPAIN"/>
</dbReference>
<dbReference type="OrthoDB" id="387093at2759"/>
<dbReference type="GO" id="GO:0006508">
    <property type="term" value="P:proteolysis"/>
    <property type="evidence" value="ECO:0007669"/>
    <property type="project" value="InterPro"/>
</dbReference>
<feature type="region of interest" description="Disordered" evidence="4">
    <location>
        <begin position="94"/>
        <end position="113"/>
    </location>
</feature>
<dbReference type="InterPro" id="IPR013128">
    <property type="entry name" value="Peptidase_C1A"/>
</dbReference>
<evidence type="ECO:0000313" key="8">
    <source>
        <dbReference type="EMBL" id="KAF4677537.1"/>
    </source>
</evidence>
<dbReference type="CDD" id="cd02248">
    <property type="entry name" value="Peptidase_C1A"/>
    <property type="match status" value="1"/>
</dbReference>
<dbReference type="InterPro" id="IPR000169">
    <property type="entry name" value="Pept_cys_AS"/>
</dbReference>
<keyword evidence="9" id="KW-1185">Reference proteome</keyword>
<evidence type="ECO:0000259" key="7">
    <source>
        <dbReference type="SMART" id="SM00848"/>
    </source>
</evidence>
<dbReference type="EMBL" id="JAAPAO010000012">
    <property type="protein sequence ID" value="KAF4677537.1"/>
    <property type="molecule type" value="Genomic_DNA"/>
</dbReference>
<dbReference type="SUPFAM" id="SSF54001">
    <property type="entry name" value="Cysteine proteinases"/>
    <property type="match status" value="1"/>
</dbReference>
<evidence type="ECO:0000259" key="6">
    <source>
        <dbReference type="SMART" id="SM00645"/>
    </source>
</evidence>
<dbReference type="InterPro" id="IPR038765">
    <property type="entry name" value="Papain-like_cys_pep_sf"/>
</dbReference>
<dbReference type="PANTHER" id="PTHR12411">
    <property type="entry name" value="CYSTEINE PROTEASE FAMILY C1-RELATED"/>
    <property type="match status" value="1"/>
</dbReference>
<keyword evidence="5" id="KW-0732">Signal</keyword>
<keyword evidence="3" id="KW-1015">Disulfide bond</keyword>
<dbReference type="SMART" id="SM00645">
    <property type="entry name" value="Pept_C1"/>
    <property type="match status" value="1"/>
</dbReference>
<proteinExistence type="inferred from homology"/>
<dbReference type="AlphaFoldDB" id="A0A7J6N1R6"/>
<comment type="caution">
    <text evidence="8">The sequence shown here is derived from an EMBL/GenBank/DDBJ whole genome shotgun (WGS) entry which is preliminary data.</text>
</comment>
<dbReference type="GO" id="GO:0008234">
    <property type="term" value="F:cysteine-type peptidase activity"/>
    <property type="evidence" value="ECO:0007669"/>
    <property type="project" value="InterPro"/>
</dbReference>
<dbReference type="Pfam" id="PF08246">
    <property type="entry name" value="Inhibitor_I29"/>
    <property type="match status" value="1"/>
</dbReference>
<dbReference type="Pfam" id="PF00112">
    <property type="entry name" value="Peptidase_C1"/>
    <property type="match status" value="2"/>
</dbReference>
<feature type="domain" description="Peptidase C1A papain C-terminal" evidence="6">
    <location>
        <begin position="121"/>
        <end position="294"/>
    </location>
</feature>
<dbReference type="InterPro" id="IPR013201">
    <property type="entry name" value="Prot_inhib_I29"/>
</dbReference>
<evidence type="ECO:0000256" key="4">
    <source>
        <dbReference type="SAM" id="MobiDB-lite"/>
    </source>
</evidence>
<evidence type="ECO:0000256" key="3">
    <source>
        <dbReference type="ARBA" id="ARBA00023157"/>
    </source>
</evidence>
<protein>
    <submittedName>
        <fullName evidence="8">Uncharacterized protein</fullName>
    </submittedName>
</protein>
<organism evidence="8 9">
    <name type="scientific">Perkinsus chesapeaki</name>
    <name type="common">Clam parasite</name>
    <name type="synonym">Perkinsus andrewsi</name>
    <dbReference type="NCBI Taxonomy" id="330153"/>
    <lineage>
        <taxon>Eukaryota</taxon>
        <taxon>Sar</taxon>
        <taxon>Alveolata</taxon>
        <taxon>Perkinsozoa</taxon>
        <taxon>Perkinsea</taxon>
        <taxon>Perkinsida</taxon>
        <taxon>Perkinsidae</taxon>
        <taxon>Perkinsus</taxon>
    </lineage>
</organism>
<dbReference type="InterPro" id="IPR000668">
    <property type="entry name" value="Peptidase_C1A_C"/>
</dbReference>
<dbReference type="InterPro" id="IPR039417">
    <property type="entry name" value="Peptidase_C1A_papain-like"/>
</dbReference>
<dbReference type="Gene3D" id="3.90.70.10">
    <property type="entry name" value="Cysteine proteinases"/>
    <property type="match status" value="2"/>
</dbReference>